<sequence length="314" mass="34423">MTTVTGALLTELPDHQRWDFGDFPYGLEPLTLPEPGTLEGADPGAIAAEFGLACRHIASIAAGDGLAEPVQPADSSDRVYWFRWITGHQITFIIWQLLSRELADLPEDGPARDAALATMTRYVRGYCAMLLYTGSMPRGVYHDVIRPSMFLQHPGFSGTWAPDHRPVQSLFRGRKLDCVRECAELGGAVRVYQIIHSGIAARMVPSGRSLLQDASVPSGVQHPDVLGVVYDNYFMTLRSRPSSRDVVAQLLRRLTAIALDVKDNGLYPDGREAEGELPEELLRPEVVSHEREFLDIVSDVAREATGSASVRAGG</sequence>
<gene>
    <name evidence="1" type="ORF">K7472_11465</name>
</gene>
<dbReference type="EMBL" id="JAINVZ010000006">
    <property type="protein sequence ID" value="MBY8885464.1"/>
    <property type="molecule type" value="Genomic_DNA"/>
</dbReference>
<evidence type="ECO:0008006" key="3">
    <source>
        <dbReference type="Google" id="ProtNLM"/>
    </source>
</evidence>
<organism evidence="1 2">
    <name type="scientific">Streptantibioticus parmotrematis</name>
    <dbReference type="NCBI Taxonomy" id="2873249"/>
    <lineage>
        <taxon>Bacteria</taxon>
        <taxon>Bacillati</taxon>
        <taxon>Actinomycetota</taxon>
        <taxon>Actinomycetes</taxon>
        <taxon>Kitasatosporales</taxon>
        <taxon>Streptomycetaceae</taxon>
        <taxon>Streptantibioticus</taxon>
    </lineage>
</organism>
<evidence type="ECO:0000313" key="2">
    <source>
        <dbReference type="Proteomes" id="UP001198565"/>
    </source>
</evidence>
<name>A0ABS7QUJ9_9ACTN</name>
<comment type="caution">
    <text evidence="1">The sequence shown here is derived from an EMBL/GenBank/DDBJ whole genome shotgun (WGS) entry which is preliminary data.</text>
</comment>
<accession>A0ABS7QUJ9</accession>
<dbReference type="RefSeq" id="WP_222976894.1">
    <property type="nucleotide sequence ID" value="NZ_JAINVZ010000006.1"/>
</dbReference>
<proteinExistence type="predicted"/>
<evidence type="ECO:0000313" key="1">
    <source>
        <dbReference type="EMBL" id="MBY8885464.1"/>
    </source>
</evidence>
<keyword evidence="2" id="KW-1185">Reference proteome</keyword>
<protein>
    <recommendedName>
        <fullName evidence="3">L-tyrosine 3-hydroxylase</fullName>
    </recommendedName>
</protein>
<dbReference type="Proteomes" id="UP001198565">
    <property type="component" value="Unassembled WGS sequence"/>
</dbReference>
<reference evidence="1 2" key="1">
    <citation type="submission" date="2021-08" db="EMBL/GenBank/DDBJ databases">
        <title>Streptomyces sp. PTM05 isolated from lichen.</title>
        <authorList>
            <person name="Somphong A."/>
            <person name="Phongsopitanun W."/>
            <person name="Tanasupawat S."/>
        </authorList>
    </citation>
    <scope>NUCLEOTIDE SEQUENCE [LARGE SCALE GENOMIC DNA]</scope>
    <source>
        <strain evidence="1 2">Ptm05</strain>
    </source>
</reference>